<keyword evidence="2" id="KW-1185">Reference proteome</keyword>
<gene>
    <name evidence="1" type="ORF">MCNF_26700</name>
</gene>
<dbReference type="Proteomes" id="UP000466931">
    <property type="component" value="Chromosome"/>
</dbReference>
<reference evidence="1" key="1">
    <citation type="journal article" date="2019" name="Emerg. Microbes Infect.">
        <title>Comprehensive subspecies identification of 175 nontuberculous mycobacteria species based on 7547 genomic profiles.</title>
        <authorList>
            <person name="Matsumoto Y."/>
            <person name="Kinjo T."/>
            <person name="Motooka D."/>
            <person name="Nabeya D."/>
            <person name="Jung N."/>
            <person name="Uechi K."/>
            <person name="Horii T."/>
            <person name="Iida T."/>
            <person name="Fujita J."/>
            <person name="Nakamura S."/>
        </authorList>
    </citation>
    <scope>NUCLEOTIDE SEQUENCE [LARGE SCALE GENOMIC DNA]</scope>
    <source>
        <strain evidence="1">JCM 13671</strain>
    </source>
</reference>
<sequence>MTYTNTTWSTLAVTQVKGFVVVYRNPDGRQAAAEAPVVLVQHDPATGTRREVFASVDKTTGELIPAPDVPGYLATVCREDWRNNIVLSMGRDFTPIGGELA</sequence>
<reference evidence="1" key="2">
    <citation type="submission" date="2020-02" db="EMBL/GenBank/DDBJ databases">
        <authorList>
            <person name="Matsumoto Y."/>
            <person name="Motooka D."/>
            <person name="Nakamura S."/>
        </authorList>
    </citation>
    <scope>NUCLEOTIDE SEQUENCE</scope>
    <source>
        <strain evidence="1">JCM 13671</strain>
    </source>
</reference>
<proteinExistence type="predicted"/>
<dbReference type="AlphaFoldDB" id="A0A7I7XXG7"/>
<dbReference type="OrthoDB" id="9896024at2"/>
<evidence type="ECO:0000313" key="1">
    <source>
        <dbReference type="EMBL" id="BBZ34065.1"/>
    </source>
</evidence>
<accession>A0A7I7XXG7</accession>
<evidence type="ECO:0000313" key="2">
    <source>
        <dbReference type="Proteomes" id="UP000466931"/>
    </source>
</evidence>
<organism evidence="1 2">
    <name type="scientific">Mycolicibacterium confluentis</name>
    <dbReference type="NCBI Taxonomy" id="28047"/>
    <lineage>
        <taxon>Bacteria</taxon>
        <taxon>Bacillati</taxon>
        <taxon>Actinomycetota</taxon>
        <taxon>Actinomycetes</taxon>
        <taxon>Mycobacteriales</taxon>
        <taxon>Mycobacteriaceae</taxon>
        <taxon>Mycolicibacterium</taxon>
    </lineage>
</organism>
<protein>
    <submittedName>
        <fullName evidence="1">Uncharacterized protein</fullName>
    </submittedName>
</protein>
<name>A0A7I7XXG7_9MYCO</name>
<dbReference type="RefSeq" id="WP_085157357.1">
    <property type="nucleotide sequence ID" value="NZ_AP022612.1"/>
</dbReference>
<dbReference type="EMBL" id="AP022612">
    <property type="protein sequence ID" value="BBZ34065.1"/>
    <property type="molecule type" value="Genomic_DNA"/>
</dbReference>